<name>A0A066XS46_COLSU</name>
<comment type="caution">
    <text evidence="2">The sequence shown here is derived from an EMBL/GenBank/DDBJ whole genome shotgun (WGS) entry which is preliminary data.</text>
</comment>
<dbReference type="HOGENOM" id="CLU_123427_1_0_1"/>
<keyword evidence="1" id="KW-1133">Transmembrane helix</keyword>
<dbReference type="AlphaFoldDB" id="A0A066XS46"/>
<organism evidence="2 3">
    <name type="scientific">Colletotrichum sublineola</name>
    <name type="common">Sorghum anthracnose fungus</name>
    <dbReference type="NCBI Taxonomy" id="1173701"/>
    <lineage>
        <taxon>Eukaryota</taxon>
        <taxon>Fungi</taxon>
        <taxon>Dikarya</taxon>
        <taxon>Ascomycota</taxon>
        <taxon>Pezizomycotina</taxon>
        <taxon>Sordariomycetes</taxon>
        <taxon>Hypocreomycetidae</taxon>
        <taxon>Glomerellales</taxon>
        <taxon>Glomerellaceae</taxon>
        <taxon>Colletotrichum</taxon>
        <taxon>Colletotrichum graminicola species complex</taxon>
    </lineage>
</organism>
<accession>A0A066XS46</accession>
<evidence type="ECO:0000256" key="1">
    <source>
        <dbReference type="SAM" id="Phobius"/>
    </source>
</evidence>
<keyword evidence="1" id="KW-0472">Membrane</keyword>
<dbReference type="OrthoDB" id="4847749at2759"/>
<dbReference type="Proteomes" id="UP000027238">
    <property type="component" value="Unassembled WGS sequence"/>
</dbReference>
<gene>
    <name evidence="2" type="ORF">CSUB01_05858</name>
</gene>
<feature type="transmembrane region" description="Helical" evidence="1">
    <location>
        <begin position="60"/>
        <end position="82"/>
    </location>
</feature>
<protein>
    <submittedName>
        <fullName evidence="2">Uncharacterized protein</fullName>
    </submittedName>
</protein>
<keyword evidence="1" id="KW-0812">Transmembrane</keyword>
<reference evidence="3" key="1">
    <citation type="journal article" date="2014" name="Genome Announc.">
        <title>Draft genome sequence of Colletotrichum sublineola, a destructive pathogen of cultivated sorghum.</title>
        <authorList>
            <person name="Baroncelli R."/>
            <person name="Sanz-Martin J.M."/>
            <person name="Rech G.E."/>
            <person name="Sukno S.A."/>
            <person name="Thon M.R."/>
        </authorList>
    </citation>
    <scope>NUCLEOTIDE SEQUENCE [LARGE SCALE GENOMIC DNA]</scope>
    <source>
        <strain evidence="3">TX430BB</strain>
    </source>
</reference>
<dbReference type="OMA" id="PITTFAH"/>
<proteinExistence type="predicted"/>
<keyword evidence="3" id="KW-1185">Reference proteome</keyword>
<dbReference type="EMBL" id="JMSE01000618">
    <property type="protein sequence ID" value="KDN68790.1"/>
    <property type="molecule type" value="Genomic_DNA"/>
</dbReference>
<evidence type="ECO:0000313" key="3">
    <source>
        <dbReference type="Proteomes" id="UP000027238"/>
    </source>
</evidence>
<feature type="transmembrane region" description="Helical" evidence="1">
    <location>
        <begin position="88"/>
        <end position="113"/>
    </location>
</feature>
<dbReference type="eggNOG" id="ENOG502SYQ9">
    <property type="taxonomic scope" value="Eukaryota"/>
</dbReference>
<evidence type="ECO:0000313" key="2">
    <source>
        <dbReference type="EMBL" id="KDN68790.1"/>
    </source>
</evidence>
<feature type="transmembrane region" description="Helical" evidence="1">
    <location>
        <begin position="15"/>
        <end position="48"/>
    </location>
</feature>
<sequence length="137" mass="15239">MGYYLFDTTDPVVELLWNIAIACFVFRIALSYFFLTFTTSVLLSWAVCTYHHGLTAAQTKLVFISLQTFVGAIFARHVVVAHDVPHVAWFRLAVGGLAAAFLAGAEAVIWLMLYEKGYGDQIWEADGRCWITALGTP</sequence>